<evidence type="ECO:0000256" key="1">
    <source>
        <dbReference type="SAM" id="MobiDB-lite"/>
    </source>
</evidence>
<dbReference type="AlphaFoldDB" id="A0A7M2GFV4"/>
<sequence>MSFPSASPWAASRSISPFDTDSAMPAPSAGGTLQQTLPAPPPSVKKKATIWDNDHISETLLGIGQAFLSNQNFGEGLGAAAGVMADRNAGLRREAQKSVTYGGPNNRFEIMTDAQGNRTVREVPEFAKAAQDERDAKARAEREAKAAPSWKEAQDLKARLVYQIGKLPADQRAAAYADLIANPQRYGISPEGMPSAWSDTYGTVAGNSGMTVAQASSNERGDRIADNRIATNDARTAQGAARVDLARAADARAERRSTLRKVPAAVTRKATIKTPTGFILD</sequence>
<accession>A0A7M2GFV4</accession>
<dbReference type="RefSeq" id="WP_025551680.1">
    <property type="nucleotide sequence ID" value="NZ_BATN01000134.1"/>
</dbReference>
<feature type="region of interest" description="Disordered" evidence="1">
    <location>
        <begin position="1"/>
        <end position="45"/>
    </location>
</feature>
<evidence type="ECO:0000313" key="3">
    <source>
        <dbReference type="Proteomes" id="UP000593663"/>
    </source>
</evidence>
<protein>
    <submittedName>
        <fullName evidence="2">Uncharacterized protein</fullName>
    </submittedName>
</protein>
<organism evidence="2 3">
    <name type="scientific">Sphingobium fuliginis (strain ATCC 27551)</name>
    <dbReference type="NCBI Taxonomy" id="336203"/>
    <lineage>
        <taxon>Bacteria</taxon>
        <taxon>Pseudomonadati</taxon>
        <taxon>Pseudomonadota</taxon>
        <taxon>Alphaproteobacteria</taxon>
        <taxon>Sphingomonadales</taxon>
        <taxon>Sphingomonadaceae</taxon>
        <taxon>Sphingobium</taxon>
    </lineage>
</organism>
<dbReference type="KEGG" id="sbar:H5V43_16310"/>
<proteinExistence type="predicted"/>
<gene>
    <name evidence="2" type="ORF">H5V43_16310</name>
</gene>
<evidence type="ECO:0000313" key="2">
    <source>
        <dbReference type="EMBL" id="QOT71604.1"/>
    </source>
</evidence>
<reference evidence="3" key="1">
    <citation type="submission" date="2020-08" db="EMBL/GenBank/DDBJ databases">
        <title>Complete genome sequence of Sphingobium barthaii strain KK22, a high-molecular-weight polycyclic aromatic hydrocarbon-degrading soil bacterium.</title>
        <authorList>
            <person name="Mori J.F."/>
            <person name="Kanaly R.A."/>
        </authorList>
    </citation>
    <scope>NUCLEOTIDE SEQUENCE [LARGE SCALE GENOMIC DNA]</scope>
    <source>
        <strain evidence="3">KK22</strain>
    </source>
</reference>
<dbReference type="Proteomes" id="UP000593663">
    <property type="component" value="Chromosome 1"/>
</dbReference>
<name>A0A7M2GFV4_SPHSA</name>
<dbReference type="EMBL" id="CP060035">
    <property type="protein sequence ID" value="QOT71604.1"/>
    <property type="molecule type" value="Genomic_DNA"/>
</dbReference>